<sequence length="159" mass="17546">MPKAFNAVTAEINRLDIAEHPAFKRLFGQAGFSLIDSSQLEEFLKIEGLKMLVFADDPNERKTTMDMAVIAPELKKAFSGTLAATAWAQFKEARSMASRWGLRSMPAVAIFRDSDFLGAVQGLKTWSEYCSLLSEIVLRDKPAARTIAIMPAQSARCDA</sequence>
<dbReference type="Proteomes" id="UP000777002">
    <property type="component" value="Unassembled WGS sequence"/>
</dbReference>
<gene>
    <name evidence="3" type="ORF">H5985_03880</name>
</gene>
<protein>
    <recommendedName>
        <fullName evidence="2">Hydrogenase expression/formation protein</fullName>
    </recommendedName>
</protein>
<dbReference type="PIRSF" id="PIRSF038934">
    <property type="entry name" value="HyaE_HupG"/>
    <property type="match status" value="1"/>
</dbReference>
<dbReference type="SUPFAM" id="SSF52833">
    <property type="entry name" value="Thioredoxin-like"/>
    <property type="match status" value="1"/>
</dbReference>
<reference evidence="3 4" key="1">
    <citation type="journal article" date="2021" name="Sci. Rep.">
        <title>The distribution of antibiotic resistance genes in chicken gut microbiota commensals.</title>
        <authorList>
            <person name="Juricova H."/>
            <person name="Matiasovicova J."/>
            <person name="Kubasova T."/>
            <person name="Cejkova D."/>
            <person name="Rychlik I."/>
        </authorList>
    </citation>
    <scope>NUCLEOTIDE SEQUENCE [LARGE SCALE GENOMIC DNA]</scope>
    <source>
        <strain evidence="3 4">An562</strain>
    </source>
</reference>
<dbReference type="Gene3D" id="3.40.30.10">
    <property type="entry name" value="Glutaredoxin"/>
    <property type="match status" value="1"/>
</dbReference>
<evidence type="ECO:0000256" key="1">
    <source>
        <dbReference type="ARBA" id="ARBA00009004"/>
    </source>
</evidence>
<organism evidence="3 4">
    <name type="scientific">Parasutterella secunda</name>
    <dbReference type="NCBI Taxonomy" id="626947"/>
    <lineage>
        <taxon>Bacteria</taxon>
        <taxon>Pseudomonadati</taxon>
        <taxon>Pseudomonadota</taxon>
        <taxon>Betaproteobacteria</taxon>
        <taxon>Burkholderiales</taxon>
        <taxon>Sutterellaceae</taxon>
        <taxon>Parasutterella</taxon>
    </lineage>
</organism>
<keyword evidence="4" id="KW-1185">Reference proteome</keyword>
<evidence type="ECO:0000313" key="3">
    <source>
        <dbReference type="EMBL" id="MBM6928406.1"/>
    </source>
</evidence>
<dbReference type="EMBL" id="JACJKX010000005">
    <property type="protein sequence ID" value="MBM6928406.1"/>
    <property type="molecule type" value="Genomic_DNA"/>
</dbReference>
<name>A0ABS2GUC4_9BURK</name>
<comment type="caution">
    <text evidence="3">The sequence shown here is derived from an EMBL/GenBank/DDBJ whole genome shotgun (WGS) entry which is preliminary data.</text>
</comment>
<comment type="similarity">
    <text evidence="1 2">Belongs to the HupG/HyaE family.</text>
</comment>
<accession>A0ABS2GUC4</accession>
<dbReference type="InterPro" id="IPR036249">
    <property type="entry name" value="Thioredoxin-like_sf"/>
</dbReference>
<dbReference type="Pfam" id="PF07449">
    <property type="entry name" value="HyaE"/>
    <property type="match status" value="1"/>
</dbReference>
<dbReference type="RefSeq" id="WP_205050003.1">
    <property type="nucleotide sequence ID" value="NZ_JACJKX010000005.1"/>
</dbReference>
<evidence type="ECO:0000313" key="4">
    <source>
        <dbReference type="Proteomes" id="UP000777002"/>
    </source>
</evidence>
<dbReference type="InterPro" id="IPR010893">
    <property type="entry name" value="NiFe-hyd_mat_HyaE"/>
</dbReference>
<proteinExistence type="inferred from homology"/>
<evidence type="ECO:0000256" key="2">
    <source>
        <dbReference type="PIRNR" id="PIRNR038934"/>
    </source>
</evidence>